<dbReference type="AlphaFoldDB" id="A0AAJ8LGV8"/>
<dbReference type="InterPro" id="IPR006509">
    <property type="entry name" value="RBM39_SF"/>
</dbReference>
<feature type="compositionally biased region" description="Basic and acidic residues" evidence="5">
    <location>
        <begin position="50"/>
        <end position="61"/>
    </location>
</feature>
<evidence type="ECO:0000259" key="6">
    <source>
        <dbReference type="PROSITE" id="PS50102"/>
    </source>
</evidence>
<accession>A0AAJ8LGV8</accession>
<dbReference type="CDD" id="cd12285">
    <property type="entry name" value="RRM3_RBM39_like"/>
    <property type="match status" value="1"/>
</dbReference>
<evidence type="ECO:0000256" key="4">
    <source>
        <dbReference type="PROSITE-ProRule" id="PRU00176"/>
    </source>
</evidence>
<evidence type="ECO:0000313" key="8">
    <source>
        <dbReference type="Proteomes" id="UP000322225"/>
    </source>
</evidence>
<dbReference type="RefSeq" id="XP_065823369.1">
    <property type="nucleotide sequence ID" value="XM_065967297.1"/>
</dbReference>
<dbReference type="SMART" id="SM00360">
    <property type="entry name" value="RRM"/>
    <property type="match status" value="3"/>
</dbReference>
<feature type="compositionally biased region" description="Basic and acidic residues" evidence="5">
    <location>
        <begin position="14"/>
        <end position="25"/>
    </location>
</feature>
<dbReference type="InterPro" id="IPR000504">
    <property type="entry name" value="RRM_dom"/>
</dbReference>
<dbReference type="Proteomes" id="UP000322225">
    <property type="component" value="Chromosome 6"/>
</dbReference>
<organism evidence="7 8">
    <name type="scientific">Kwoniella shandongensis</name>
    <dbReference type="NCBI Taxonomy" id="1734106"/>
    <lineage>
        <taxon>Eukaryota</taxon>
        <taxon>Fungi</taxon>
        <taxon>Dikarya</taxon>
        <taxon>Basidiomycota</taxon>
        <taxon>Agaricomycotina</taxon>
        <taxon>Tremellomycetes</taxon>
        <taxon>Tremellales</taxon>
        <taxon>Cryptococcaceae</taxon>
        <taxon>Kwoniella</taxon>
    </lineage>
</organism>
<gene>
    <name evidence="7" type="ORF">CI109_103460</name>
</gene>
<keyword evidence="2" id="KW-0677">Repeat</keyword>
<evidence type="ECO:0000256" key="5">
    <source>
        <dbReference type="SAM" id="MobiDB-lite"/>
    </source>
</evidence>
<dbReference type="InterPro" id="IPR003954">
    <property type="entry name" value="RRM_euk-type"/>
</dbReference>
<dbReference type="InterPro" id="IPR029123">
    <property type="entry name" value="RBM39_linker"/>
</dbReference>
<keyword evidence="1" id="KW-0597">Phosphoprotein</keyword>
<reference evidence="7" key="1">
    <citation type="submission" date="2017-08" db="EMBL/GenBank/DDBJ databases">
        <authorList>
            <person name="Cuomo C."/>
            <person name="Billmyre B."/>
            <person name="Heitman J."/>
        </authorList>
    </citation>
    <scope>NUCLEOTIDE SEQUENCE</scope>
    <source>
        <strain evidence="7">CBS 12478</strain>
    </source>
</reference>
<dbReference type="PROSITE" id="PS50102">
    <property type="entry name" value="RRM"/>
    <property type="match status" value="2"/>
</dbReference>
<dbReference type="KEGG" id="ksn:43589934"/>
<proteinExistence type="predicted"/>
<dbReference type="EMBL" id="CP144056">
    <property type="protein sequence ID" value="WWD19003.1"/>
    <property type="molecule type" value="Genomic_DNA"/>
</dbReference>
<feature type="domain" description="RRM" evidence="6">
    <location>
        <begin position="361"/>
        <end position="463"/>
    </location>
</feature>
<evidence type="ECO:0000256" key="3">
    <source>
        <dbReference type="ARBA" id="ARBA00022884"/>
    </source>
</evidence>
<dbReference type="Pfam" id="PF00076">
    <property type="entry name" value="RRM_1"/>
    <property type="match status" value="2"/>
</dbReference>
<feature type="compositionally biased region" description="Basic and acidic residues" evidence="5">
    <location>
        <begin position="70"/>
        <end position="79"/>
    </location>
</feature>
<dbReference type="Gene3D" id="3.30.70.330">
    <property type="match status" value="3"/>
</dbReference>
<feature type="compositionally biased region" description="Basic and acidic residues" evidence="5">
    <location>
        <begin position="157"/>
        <end position="207"/>
    </location>
</feature>
<feature type="region of interest" description="Disordered" evidence="5">
    <location>
        <begin position="1"/>
        <end position="225"/>
    </location>
</feature>
<dbReference type="InterPro" id="IPR012677">
    <property type="entry name" value="Nucleotide-bd_a/b_plait_sf"/>
</dbReference>
<feature type="compositionally biased region" description="Basic and acidic residues" evidence="5">
    <location>
        <begin position="135"/>
        <end position="151"/>
    </location>
</feature>
<protein>
    <recommendedName>
        <fullName evidence="6">RRM domain-containing protein</fullName>
    </recommendedName>
</protein>
<dbReference type="GO" id="GO:0003723">
    <property type="term" value="F:RNA binding"/>
    <property type="evidence" value="ECO:0007669"/>
    <property type="project" value="UniProtKB-UniRule"/>
</dbReference>
<dbReference type="PANTHER" id="PTHR48036">
    <property type="entry name" value="SPLICING FACTOR (PAD-1), PUTATIVE (AFU_ORTHOLOGUE AFUA_1G15810)-RELATED"/>
    <property type="match status" value="1"/>
</dbReference>
<feature type="compositionally biased region" description="Basic and acidic residues" evidence="5">
    <location>
        <begin position="103"/>
        <end position="128"/>
    </location>
</feature>
<dbReference type="InterPro" id="IPR035979">
    <property type="entry name" value="RBD_domain_sf"/>
</dbReference>
<feature type="domain" description="RRM" evidence="6">
    <location>
        <begin position="489"/>
        <end position="573"/>
    </location>
</feature>
<sequence length="580" mass="67353">MSETPPLTDTHPLPGRDRTPELTTKREKRHREDDEEDDRDRSDRSHRHRRDEGEPDRDRERERRHRHRHREEETEEERRERHRRRYEEETESDREERRKRRREREMRDRERGGRDYDDRRRGSRDISVGHHSTHRDRSRESHRSHRSRDVDIPAIKEMTREEKEAERERRDREMAEERREAARRREERFAEMDRERVRDRRMRDPSPPRRRRPSPNYEGGPARDPATALLDEVDSESRSVFVSQLSAKMTSRDLGLFFEDKLGRGAVRDARVVTDKVSRRSKGAIVLSGTIVMGIPINIMLTEAERNRQGQAAALASAPGATGVVRPPITFGTTFPPLSTGLALPPGVDADAHRDAAIPFHRLFISNLAFSLTADDLRQVFEPFGEIEFVDLHMDFAQPTSSLRSSELHKWHLTQWLTLILPVDQTVQDRAYVATEQIEETGGYGTRLDANQRQQLMYKLARTEPNVNLALSAPKPVVQSKSPSMNPTPYIIVSNMFNPEEETERNWDLDLAEDVKGEVEGKYGKVQRIKVDKMSAGEVYIEFAEIDGATQAIKGLNGRFFGGRQLQATYISEALFKAHL</sequence>
<evidence type="ECO:0000256" key="2">
    <source>
        <dbReference type="ARBA" id="ARBA00022737"/>
    </source>
</evidence>
<dbReference type="GeneID" id="43589934"/>
<keyword evidence="8" id="KW-1185">Reference proteome</keyword>
<evidence type="ECO:0000256" key="1">
    <source>
        <dbReference type="ARBA" id="ARBA00022553"/>
    </source>
</evidence>
<dbReference type="SUPFAM" id="SSF54928">
    <property type="entry name" value="RNA-binding domain, RBD"/>
    <property type="match status" value="2"/>
</dbReference>
<evidence type="ECO:0000313" key="7">
    <source>
        <dbReference type="EMBL" id="WWD19003.1"/>
    </source>
</evidence>
<dbReference type="GO" id="GO:0006397">
    <property type="term" value="P:mRNA processing"/>
    <property type="evidence" value="ECO:0007669"/>
    <property type="project" value="InterPro"/>
</dbReference>
<name>A0AAJ8LGV8_9TREE</name>
<keyword evidence="3 4" id="KW-0694">RNA-binding</keyword>
<reference evidence="7" key="2">
    <citation type="submission" date="2024-01" db="EMBL/GenBank/DDBJ databases">
        <title>Comparative genomics of Cryptococcus and Kwoniella reveals pathogenesis evolution and contrasting modes of karyotype evolution via chromosome fusion or intercentromeric recombination.</title>
        <authorList>
            <person name="Coelho M.A."/>
            <person name="David-Palma M."/>
            <person name="Shea T."/>
            <person name="Bowers K."/>
            <person name="McGinley-Smith S."/>
            <person name="Mohammad A.W."/>
            <person name="Gnirke A."/>
            <person name="Yurkov A.M."/>
            <person name="Nowrousian M."/>
            <person name="Sun S."/>
            <person name="Cuomo C.A."/>
            <person name="Heitman J."/>
        </authorList>
    </citation>
    <scope>NUCLEOTIDE SEQUENCE</scope>
    <source>
        <strain evidence="7">CBS 12478</strain>
    </source>
</reference>
<dbReference type="SMART" id="SM00361">
    <property type="entry name" value="RRM_1"/>
    <property type="match status" value="1"/>
</dbReference>
<dbReference type="GO" id="GO:0005634">
    <property type="term" value="C:nucleus"/>
    <property type="evidence" value="ECO:0007669"/>
    <property type="project" value="InterPro"/>
</dbReference>
<dbReference type="Pfam" id="PF15519">
    <property type="entry name" value="RBM39linker"/>
    <property type="match status" value="1"/>
</dbReference>